<evidence type="ECO:0000313" key="1">
    <source>
        <dbReference type="EMBL" id="KAI1883219.1"/>
    </source>
</evidence>
<evidence type="ECO:0000313" key="2">
    <source>
        <dbReference type="Proteomes" id="UP000829720"/>
    </source>
</evidence>
<proteinExistence type="predicted"/>
<sequence>MRGIAWCGRLSWGMDEFLGLELQYYGERTAPGFGVQTQLRRRVPAIKHKIFNFALPTDSTEGDGGRTGCLCSGLKCRCSVRRLKQKHASLPAGSAALELPEFGIRASGGASL</sequence>
<dbReference type="AlphaFoldDB" id="A0A8T3CE00"/>
<gene>
    <name evidence="1" type="ORF">AGOR_G00242960</name>
</gene>
<reference evidence="1" key="1">
    <citation type="submission" date="2021-01" db="EMBL/GenBank/DDBJ databases">
        <authorList>
            <person name="Zahm M."/>
            <person name="Roques C."/>
            <person name="Cabau C."/>
            <person name="Klopp C."/>
            <person name="Donnadieu C."/>
            <person name="Jouanno E."/>
            <person name="Lampietro C."/>
            <person name="Louis A."/>
            <person name="Herpin A."/>
            <person name="Echchiki A."/>
            <person name="Berthelot C."/>
            <person name="Parey E."/>
            <person name="Roest-Crollius H."/>
            <person name="Braasch I."/>
            <person name="Postlethwait J."/>
            <person name="Bobe J."/>
            <person name="Montfort J."/>
            <person name="Bouchez O."/>
            <person name="Begum T."/>
            <person name="Mejri S."/>
            <person name="Adams A."/>
            <person name="Chen W.-J."/>
            <person name="Guiguen Y."/>
        </authorList>
    </citation>
    <scope>NUCLEOTIDE SEQUENCE</scope>
    <source>
        <tissue evidence="1">Blood</tissue>
    </source>
</reference>
<accession>A0A8T3CE00</accession>
<dbReference type="EMBL" id="JAERUA010000024">
    <property type="protein sequence ID" value="KAI1883219.1"/>
    <property type="molecule type" value="Genomic_DNA"/>
</dbReference>
<protein>
    <submittedName>
        <fullName evidence="1">Uncharacterized protein</fullName>
    </submittedName>
</protein>
<keyword evidence="2" id="KW-1185">Reference proteome</keyword>
<organism evidence="1 2">
    <name type="scientific">Albula goreensis</name>
    <dbReference type="NCBI Taxonomy" id="1534307"/>
    <lineage>
        <taxon>Eukaryota</taxon>
        <taxon>Metazoa</taxon>
        <taxon>Chordata</taxon>
        <taxon>Craniata</taxon>
        <taxon>Vertebrata</taxon>
        <taxon>Euteleostomi</taxon>
        <taxon>Actinopterygii</taxon>
        <taxon>Neopterygii</taxon>
        <taxon>Teleostei</taxon>
        <taxon>Albuliformes</taxon>
        <taxon>Albulidae</taxon>
        <taxon>Albula</taxon>
    </lineage>
</organism>
<name>A0A8T3CE00_9TELE</name>
<dbReference type="Proteomes" id="UP000829720">
    <property type="component" value="Unassembled WGS sequence"/>
</dbReference>
<comment type="caution">
    <text evidence="1">The sequence shown here is derived from an EMBL/GenBank/DDBJ whole genome shotgun (WGS) entry which is preliminary data.</text>
</comment>